<evidence type="ECO:0000313" key="3">
    <source>
        <dbReference type="Proteomes" id="UP000291469"/>
    </source>
</evidence>
<keyword evidence="1" id="KW-0472">Membrane</keyword>
<keyword evidence="1" id="KW-0812">Transmembrane</keyword>
<feature type="transmembrane region" description="Helical" evidence="1">
    <location>
        <begin position="40"/>
        <end position="61"/>
    </location>
</feature>
<dbReference type="OrthoDB" id="5241328at2"/>
<dbReference type="GO" id="GO:0051537">
    <property type="term" value="F:2 iron, 2 sulfur cluster binding"/>
    <property type="evidence" value="ECO:0007669"/>
    <property type="project" value="InterPro"/>
</dbReference>
<dbReference type="AlphaFoldDB" id="A0A411YEN3"/>
<proteinExistence type="predicted"/>
<dbReference type="Proteomes" id="UP000291469">
    <property type="component" value="Chromosome"/>
</dbReference>
<dbReference type="SUPFAM" id="SSF50022">
    <property type="entry name" value="ISP domain"/>
    <property type="match status" value="1"/>
</dbReference>
<dbReference type="Gene3D" id="2.102.10.10">
    <property type="entry name" value="Rieske [2Fe-2S] iron-sulphur domain"/>
    <property type="match status" value="1"/>
</dbReference>
<reference evidence="2 3" key="1">
    <citation type="submission" date="2019-01" db="EMBL/GenBank/DDBJ databases">
        <title>Egibacter rhizosphaerae EGI 80759T.</title>
        <authorList>
            <person name="Chen D.-D."/>
            <person name="Tian Y."/>
            <person name="Jiao J.-Y."/>
            <person name="Zhang X.-T."/>
            <person name="Zhang Y.-G."/>
            <person name="Zhang Y."/>
            <person name="Xiao M."/>
            <person name="Shu W.-S."/>
            <person name="Li W.-J."/>
        </authorList>
    </citation>
    <scope>NUCLEOTIDE SEQUENCE [LARGE SCALE GENOMIC DNA]</scope>
    <source>
        <strain evidence="2 3">EGI 80759</strain>
    </source>
</reference>
<name>A0A411YEN3_9ACTN</name>
<evidence type="ECO:0000256" key="1">
    <source>
        <dbReference type="SAM" id="Phobius"/>
    </source>
</evidence>
<protein>
    <submittedName>
        <fullName evidence="2">Uncharacterized protein</fullName>
    </submittedName>
</protein>
<dbReference type="KEGG" id="erz:ER308_08975"/>
<dbReference type="EMBL" id="CP036402">
    <property type="protein sequence ID" value="QBI19669.1"/>
    <property type="molecule type" value="Genomic_DNA"/>
</dbReference>
<dbReference type="RefSeq" id="WP_131154666.1">
    <property type="nucleotide sequence ID" value="NZ_CP036402.1"/>
</dbReference>
<evidence type="ECO:0000313" key="2">
    <source>
        <dbReference type="EMBL" id="QBI19669.1"/>
    </source>
</evidence>
<gene>
    <name evidence="2" type="ORF">ER308_08975</name>
</gene>
<accession>A0A411YEN3</accession>
<sequence>MTDEGLGDRLSRAAATPRLDPHLAASEVARRGRRRHRQRVAGWSALPVLVVLAGVSLVGLLPEGETTVELVPSDDDGTVSEVAVPPEGETAAAELDDGSPVFVVHHDDGDVDVLSAVSTHLDHLVVWCAPEQVFIEPVGATVYEADGQWQGGPAHAGLAAYDVEVVEHDGQTRARVGYLNEPPERPSDEGEALPGECDELTMIDGDGDLAAEPDGVLLPTPFHRHPIDVADLESLASGTTAVVEATLDLDADPARLCNADREGCSDAGVTVASSWWHDEPLEGYRGATVGRFLVRIDDGAVGALAQLRRETSDPEGLYHADDDLTRAQQRHDLGEYGELFITPAGETCLVDADGRTEHCADLSEHPHGEPSVAFVDHGAREADGETARSLSPVVLAPVPDGVEAAQMLVGARGGVEPAEVELLTEGARQGAAEAEDAADHVVTELEPSVMWGRVPPAEECVAYALLDADGDLVEVIEDVETVMPDEGLTDFERNAREEHSRGC</sequence>
<organism evidence="2 3">
    <name type="scientific">Egibacter rhizosphaerae</name>
    <dbReference type="NCBI Taxonomy" id="1670831"/>
    <lineage>
        <taxon>Bacteria</taxon>
        <taxon>Bacillati</taxon>
        <taxon>Actinomycetota</taxon>
        <taxon>Nitriliruptoria</taxon>
        <taxon>Egibacterales</taxon>
        <taxon>Egibacteraceae</taxon>
        <taxon>Egibacter</taxon>
    </lineage>
</organism>
<keyword evidence="3" id="KW-1185">Reference proteome</keyword>
<keyword evidence="1" id="KW-1133">Transmembrane helix</keyword>
<dbReference type="InterPro" id="IPR036922">
    <property type="entry name" value="Rieske_2Fe-2S_sf"/>
</dbReference>